<dbReference type="RefSeq" id="WP_084730218.1">
    <property type="nucleotide sequence ID" value="NZ_BMEN01000003.1"/>
</dbReference>
<dbReference type="OrthoDB" id="1041979at2"/>
<proteinExistence type="predicted"/>
<reference evidence="3" key="1">
    <citation type="submission" date="2016-11" db="EMBL/GenBank/DDBJ databases">
        <authorList>
            <person name="Varghese N."/>
            <person name="Submissions S."/>
        </authorList>
    </citation>
    <scope>NUCLEOTIDE SEQUENCE [LARGE SCALE GENOMIC DNA]</scope>
    <source>
        <strain evidence="3">DSM 100572</strain>
    </source>
</reference>
<gene>
    <name evidence="2" type="ORF">SAMN05444281_1469</name>
</gene>
<sequence length="478" mass="54208">MKKILIFSIIISVLTSCYDEFRLDNEFSAVAFSNVTGGSNEQGVLWRTVVKDEGLKLNAGVYLAGILDNEKERWVDFELDPALLSGTDYTLLPSDYYTLSNNSRFIIPSGKSIGTVEVLLDSIKFLNDPLAIKANYAIPFKLTETSEDSILSTQNTQILVLKYINRQEGYYNQKANYATINNAGDTLNTGSVENLLMASTLAYNSVQTNGTINIGDYYNMKYVVNDNNEVSVEYVPNLDPIEIRNVALESKVIAAKVSDWEVADAIKDDYQPTSSEDKNGAAFGNWPNPNAWDFVEYEFPSTYSITNSNVYWWTDLGGIQIPYNTYLEYWDLDSEEWKLISGSIVVNGVSIPDDQYGLTTYDENNKAPGTDADMYNETFFDPITTNKVRIHFISIESQGILEWQVWGLPASSSLETASYKTIISNGVSNYDPAKSSFDLKYRIYYKDQNDVVLDYYTDVYSNIKWRNRIRDGVNEWRR</sequence>
<name>A0A1M5V368_9FLAO</name>
<dbReference type="Proteomes" id="UP000184109">
    <property type="component" value="Unassembled WGS sequence"/>
</dbReference>
<dbReference type="STRING" id="1195760.SAMN05444281_1469"/>
<dbReference type="InterPro" id="IPR013728">
    <property type="entry name" value="BT_3987-like_N"/>
</dbReference>
<dbReference type="EMBL" id="FQXQ01000003">
    <property type="protein sequence ID" value="SHH69702.1"/>
    <property type="molecule type" value="Genomic_DNA"/>
</dbReference>
<accession>A0A1M5V368</accession>
<dbReference type="Gene3D" id="2.60.120.260">
    <property type="entry name" value="Galactose-binding domain-like"/>
    <property type="match status" value="1"/>
</dbReference>
<dbReference type="Pfam" id="PF08522">
    <property type="entry name" value="BT_3987-like_N"/>
    <property type="match status" value="1"/>
</dbReference>
<keyword evidence="3" id="KW-1185">Reference proteome</keyword>
<dbReference type="PROSITE" id="PS51257">
    <property type="entry name" value="PROKAR_LIPOPROTEIN"/>
    <property type="match status" value="1"/>
</dbReference>
<dbReference type="AlphaFoldDB" id="A0A1M5V368"/>
<dbReference type="Gene3D" id="2.60.40.1740">
    <property type="entry name" value="hypothetical protein (bacova_03559)"/>
    <property type="match status" value="1"/>
</dbReference>
<protein>
    <recommendedName>
        <fullName evidence="1">BT-3987-like N-terminal domain-containing protein</fullName>
    </recommendedName>
</protein>
<feature type="domain" description="BT-3987-like N-terminal" evidence="1">
    <location>
        <begin position="56"/>
        <end position="148"/>
    </location>
</feature>
<evidence type="ECO:0000313" key="2">
    <source>
        <dbReference type="EMBL" id="SHH69702.1"/>
    </source>
</evidence>
<evidence type="ECO:0000259" key="1">
    <source>
        <dbReference type="Pfam" id="PF08522"/>
    </source>
</evidence>
<organism evidence="2 3">
    <name type="scientific">Wenyingzhuangia marina</name>
    <dbReference type="NCBI Taxonomy" id="1195760"/>
    <lineage>
        <taxon>Bacteria</taxon>
        <taxon>Pseudomonadati</taxon>
        <taxon>Bacteroidota</taxon>
        <taxon>Flavobacteriia</taxon>
        <taxon>Flavobacteriales</taxon>
        <taxon>Flavobacteriaceae</taxon>
        <taxon>Wenyingzhuangia</taxon>
    </lineage>
</organism>
<evidence type="ECO:0000313" key="3">
    <source>
        <dbReference type="Proteomes" id="UP000184109"/>
    </source>
</evidence>